<dbReference type="AlphaFoldDB" id="A0A2K3CP04"/>
<evidence type="ECO:0000313" key="2">
    <source>
        <dbReference type="EMBL" id="PNW70014.1"/>
    </source>
</evidence>
<dbReference type="KEGG" id="cre:CHLRE_17g702102v5"/>
<proteinExistence type="predicted"/>
<evidence type="ECO:0000313" key="3">
    <source>
        <dbReference type="Proteomes" id="UP000006906"/>
    </source>
</evidence>
<dbReference type="InParanoid" id="A0A2K3CP04"/>
<sequence>MLKASRGPRFSRTQKVLNGGSWAVNPPAGAAPSGQQHRVLEDGAVGAGGAKQLSGPNVCSLHFRVPDGHCSIPHLVP</sequence>
<organism evidence="2 3">
    <name type="scientific">Chlamydomonas reinhardtii</name>
    <name type="common">Chlamydomonas smithii</name>
    <dbReference type="NCBI Taxonomy" id="3055"/>
    <lineage>
        <taxon>Eukaryota</taxon>
        <taxon>Viridiplantae</taxon>
        <taxon>Chlorophyta</taxon>
        <taxon>core chlorophytes</taxon>
        <taxon>Chlorophyceae</taxon>
        <taxon>CS clade</taxon>
        <taxon>Chlamydomonadales</taxon>
        <taxon>Chlamydomonadaceae</taxon>
        <taxon>Chlamydomonas</taxon>
    </lineage>
</organism>
<name>A0A2K3CP04_CHLRE</name>
<dbReference type="RefSeq" id="XP_042914394.1">
    <property type="nucleotide sequence ID" value="XM_043071935.1"/>
</dbReference>
<dbReference type="GeneID" id="66056904"/>
<dbReference type="EMBL" id="CM008978">
    <property type="protein sequence ID" value="PNW70014.1"/>
    <property type="molecule type" value="Genomic_DNA"/>
</dbReference>
<protein>
    <submittedName>
        <fullName evidence="2">Uncharacterized protein</fullName>
    </submittedName>
</protein>
<evidence type="ECO:0000256" key="1">
    <source>
        <dbReference type="SAM" id="MobiDB-lite"/>
    </source>
</evidence>
<accession>A0A2K3CP04</accession>
<reference evidence="2 3" key="1">
    <citation type="journal article" date="2007" name="Science">
        <title>The Chlamydomonas genome reveals the evolution of key animal and plant functions.</title>
        <authorList>
            <person name="Merchant S.S."/>
            <person name="Prochnik S.E."/>
            <person name="Vallon O."/>
            <person name="Harris E.H."/>
            <person name="Karpowicz S.J."/>
            <person name="Witman G.B."/>
            <person name="Terry A."/>
            <person name="Salamov A."/>
            <person name="Fritz-Laylin L.K."/>
            <person name="Marechal-Drouard L."/>
            <person name="Marshall W.F."/>
            <person name="Qu L.H."/>
            <person name="Nelson D.R."/>
            <person name="Sanderfoot A.A."/>
            <person name="Spalding M.H."/>
            <person name="Kapitonov V.V."/>
            <person name="Ren Q."/>
            <person name="Ferris P."/>
            <person name="Lindquist E."/>
            <person name="Shapiro H."/>
            <person name="Lucas S.M."/>
            <person name="Grimwood J."/>
            <person name="Schmutz J."/>
            <person name="Cardol P."/>
            <person name="Cerutti H."/>
            <person name="Chanfreau G."/>
            <person name="Chen C.L."/>
            <person name="Cognat V."/>
            <person name="Croft M.T."/>
            <person name="Dent R."/>
            <person name="Dutcher S."/>
            <person name="Fernandez E."/>
            <person name="Fukuzawa H."/>
            <person name="Gonzalez-Ballester D."/>
            <person name="Gonzalez-Halphen D."/>
            <person name="Hallmann A."/>
            <person name="Hanikenne M."/>
            <person name="Hippler M."/>
            <person name="Inwood W."/>
            <person name="Jabbari K."/>
            <person name="Kalanon M."/>
            <person name="Kuras R."/>
            <person name="Lefebvre P.A."/>
            <person name="Lemaire S.D."/>
            <person name="Lobanov A.V."/>
            <person name="Lohr M."/>
            <person name="Manuell A."/>
            <person name="Meier I."/>
            <person name="Mets L."/>
            <person name="Mittag M."/>
            <person name="Mittelmeier T."/>
            <person name="Moroney J.V."/>
            <person name="Moseley J."/>
            <person name="Napoli C."/>
            <person name="Nedelcu A.M."/>
            <person name="Niyogi K."/>
            <person name="Novoselov S.V."/>
            <person name="Paulsen I.T."/>
            <person name="Pazour G."/>
            <person name="Purton S."/>
            <person name="Ral J.P."/>
            <person name="Riano-Pachon D.M."/>
            <person name="Riekhof W."/>
            <person name="Rymarquis L."/>
            <person name="Schroda M."/>
            <person name="Stern D."/>
            <person name="Umen J."/>
            <person name="Willows R."/>
            <person name="Wilson N."/>
            <person name="Zimmer S.L."/>
            <person name="Allmer J."/>
            <person name="Balk J."/>
            <person name="Bisova K."/>
            <person name="Chen C.J."/>
            <person name="Elias M."/>
            <person name="Gendler K."/>
            <person name="Hauser C."/>
            <person name="Lamb M.R."/>
            <person name="Ledford H."/>
            <person name="Long J.C."/>
            <person name="Minagawa J."/>
            <person name="Page M.D."/>
            <person name="Pan J."/>
            <person name="Pootakham W."/>
            <person name="Roje S."/>
            <person name="Rose A."/>
            <person name="Stahlberg E."/>
            <person name="Terauchi A.M."/>
            <person name="Yang P."/>
            <person name="Ball S."/>
            <person name="Bowler C."/>
            <person name="Dieckmann C.L."/>
            <person name="Gladyshev V.N."/>
            <person name="Green P."/>
            <person name="Jorgensen R."/>
            <person name="Mayfield S."/>
            <person name="Mueller-Roeber B."/>
            <person name="Rajamani S."/>
            <person name="Sayre R.T."/>
            <person name="Brokstein P."/>
            <person name="Dubchak I."/>
            <person name="Goodstein D."/>
            <person name="Hornick L."/>
            <person name="Huang Y.W."/>
            <person name="Jhaveri J."/>
            <person name="Luo Y."/>
            <person name="Martinez D."/>
            <person name="Ngau W.C."/>
            <person name="Otillar B."/>
            <person name="Poliakov A."/>
            <person name="Porter A."/>
            <person name="Szajkowski L."/>
            <person name="Werner G."/>
            <person name="Zhou K."/>
            <person name="Grigoriev I.V."/>
            <person name="Rokhsar D.S."/>
            <person name="Grossman A.R."/>
        </authorList>
    </citation>
    <scope>NUCLEOTIDE SEQUENCE [LARGE SCALE GENOMIC DNA]</scope>
    <source>
        <strain evidence="3">CC-503</strain>
    </source>
</reference>
<keyword evidence="3" id="KW-1185">Reference proteome</keyword>
<dbReference type="Proteomes" id="UP000006906">
    <property type="component" value="Chromosome 17"/>
</dbReference>
<gene>
    <name evidence="2" type="ORF">CHLRE_17g702102v5</name>
</gene>
<feature type="region of interest" description="Disordered" evidence="1">
    <location>
        <begin position="1"/>
        <end position="37"/>
    </location>
</feature>
<dbReference type="Gramene" id="PNW70014">
    <property type="protein sequence ID" value="PNW70014"/>
    <property type="gene ID" value="CHLRE_17g702102v5"/>
</dbReference>